<evidence type="ECO:0000256" key="4">
    <source>
        <dbReference type="SAM" id="MobiDB-lite"/>
    </source>
</evidence>
<evidence type="ECO:0000256" key="1">
    <source>
        <dbReference type="ARBA" id="ARBA00004329"/>
    </source>
</evidence>
<comment type="subcellular location">
    <subcellularLocation>
        <location evidence="1">Preautophagosomal structure</location>
    </subcellularLocation>
</comment>
<comment type="similarity">
    <text evidence="2">Belongs to the ATG13 family. Metazoan subfamily.</text>
</comment>
<dbReference type="Gene3D" id="3.30.900.10">
    <property type="entry name" value="HORMA domain"/>
    <property type="match status" value="1"/>
</dbReference>
<organism evidence="5 6">
    <name type="scientific">Clavelina lepadiformis</name>
    <name type="common">Light-bulb sea squirt</name>
    <name type="synonym">Ascidia lepadiformis</name>
    <dbReference type="NCBI Taxonomy" id="159417"/>
    <lineage>
        <taxon>Eukaryota</taxon>
        <taxon>Metazoa</taxon>
        <taxon>Chordata</taxon>
        <taxon>Tunicata</taxon>
        <taxon>Ascidiacea</taxon>
        <taxon>Aplousobranchia</taxon>
        <taxon>Clavelinidae</taxon>
        <taxon>Clavelina</taxon>
    </lineage>
</organism>
<name>A0ABP0GK26_CLALP</name>
<dbReference type="PANTHER" id="PTHR13430:SF4">
    <property type="entry name" value="AUTOPHAGY-RELATED PROTEIN 13"/>
    <property type="match status" value="1"/>
</dbReference>
<evidence type="ECO:0000256" key="3">
    <source>
        <dbReference type="ARBA" id="ARBA00023006"/>
    </source>
</evidence>
<feature type="compositionally biased region" description="Basic and acidic residues" evidence="4">
    <location>
        <begin position="509"/>
        <end position="526"/>
    </location>
</feature>
<evidence type="ECO:0008006" key="7">
    <source>
        <dbReference type="Google" id="ProtNLM"/>
    </source>
</evidence>
<evidence type="ECO:0000313" key="6">
    <source>
        <dbReference type="Proteomes" id="UP001642483"/>
    </source>
</evidence>
<gene>
    <name evidence="5" type="ORF">CVLEPA_LOCUS23905</name>
</gene>
<accession>A0ABP0GK26</accession>
<keyword evidence="3" id="KW-0072">Autophagy</keyword>
<dbReference type="EMBL" id="CAWYQH010000119">
    <property type="protein sequence ID" value="CAK8691338.1"/>
    <property type="molecule type" value="Genomic_DNA"/>
</dbReference>
<protein>
    <recommendedName>
        <fullName evidence="7">Autophagy-related protein 13</fullName>
    </recommendedName>
</protein>
<dbReference type="InterPro" id="IPR036570">
    <property type="entry name" value="HORMA_dom_sf"/>
</dbReference>
<comment type="caution">
    <text evidence="5">The sequence shown here is derived from an EMBL/GenBank/DDBJ whole genome shotgun (WGS) entry which is preliminary data.</text>
</comment>
<keyword evidence="6" id="KW-1185">Reference proteome</keyword>
<dbReference type="PANTHER" id="PTHR13430">
    <property type="match status" value="1"/>
</dbReference>
<evidence type="ECO:0000256" key="2">
    <source>
        <dbReference type="ARBA" id="ARBA00007341"/>
    </source>
</evidence>
<feature type="compositionally biased region" description="Low complexity" evidence="4">
    <location>
        <begin position="527"/>
        <end position="541"/>
    </location>
</feature>
<evidence type="ECO:0000313" key="5">
    <source>
        <dbReference type="EMBL" id="CAK8691338.1"/>
    </source>
</evidence>
<dbReference type="Proteomes" id="UP001642483">
    <property type="component" value="Unassembled WGS sequence"/>
</dbReference>
<proteinExistence type="inferred from homology"/>
<reference evidence="5 6" key="1">
    <citation type="submission" date="2024-02" db="EMBL/GenBank/DDBJ databases">
        <authorList>
            <person name="Daric V."/>
            <person name="Darras S."/>
        </authorList>
    </citation>
    <scope>NUCLEOTIDE SEQUENCE [LARGE SCALE GENOMIC DNA]</scope>
</reference>
<sequence length="625" mass="69281">MSSDISSPEERKEFVKYLKLLCLKSTQLIVQGRLGKTISTESIVSQKNAMINLTVKDYPEIEKEARAAIRDGIPNKERSYVIEISLRTSDADSLVLEVWSIGLTNKCENKRDHETMHYPMSHLLKSLLCLSRVTPAYKLSRKQGNEYVICYRVYMGEINLSGLGEGFKVLRVGSAGTHWGTITMSAAYRTTENLHVSTKGISPRVGIPFVVKTDHFSSGPRPHVSSPARPCHTLQSRLRTFSDASDGMQPSTESSSPPYNVFNTAFSVSPAGNFIEKDGDKVMFTVGTPPGGNPRCSVSSPALARMQRLNITEKNNFHSSNNGERSHTDFYKAHWSPDKSQFNTGASAPNSGFTGHLNSRRDFADLKKDRRVSFPSTNFLKEPLSNNRKPLKVVKPNEQVISGTTFWHWDATSTSTVSPKPVPHISPQFVSNSEVEKKSNSPVSSPLVCTPPGLMTGAFVLGCKTAQRAKETLEAAEISSLPFRDLLKPIHGNESPDDDSSQSSTSLESDEKSNKDRFAEGRRKSSDSSSSLSLTGSTGTLNNENLQKHPDDFVMVDLKPAFARDDSIKDLGTFYRECENVPELIMFENHGGSETDETLHDLTKQLEDYEKDMHDFDQFVSELCA</sequence>
<feature type="region of interest" description="Disordered" evidence="4">
    <location>
        <begin position="487"/>
        <end position="547"/>
    </location>
</feature>
<dbReference type="InterPro" id="IPR040182">
    <property type="entry name" value="ATG13"/>
</dbReference>